<sequence>MASTSTFKQLVRFQDGEGRIHYGEVESVDNLVGQTATIYDGEQPWSLVATTKKATIASVLAPLASVPLIYGVGLNYKKHIAEASFPTPEFPVIFTKPNDALAGPYEDVPVDPEVVELDYEGELSVVIGKDVKNFKKGDDPLPYILGYTVGNDVSSRYWQANPRSGGQHGMGKSFDKFAPLGPAIVSPSAPAIAGKLKDGIPVLELQTRVNGEVRQQTSTGDLLFLVSDILQFLSRGRTVRRGTVIMTGTPSGVAAFLDPPNWLKNGDVVEVEIEALGTIKNKMVIG</sequence>
<evidence type="ECO:0000313" key="4">
    <source>
        <dbReference type="EMBL" id="EXJ87213.1"/>
    </source>
</evidence>
<dbReference type="Pfam" id="PF01557">
    <property type="entry name" value="FAA_hydrolase"/>
    <property type="match status" value="1"/>
</dbReference>
<reference evidence="4 5" key="1">
    <citation type="submission" date="2013-03" db="EMBL/GenBank/DDBJ databases">
        <title>The Genome Sequence of Capronia epimyces CBS 606.96.</title>
        <authorList>
            <consortium name="The Broad Institute Genomics Platform"/>
            <person name="Cuomo C."/>
            <person name="de Hoog S."/>
            <person name="Gorbushina A."/>
            <person name="Walker B."/>
            <person name="Young S.K."/>
            <person name="Zeng Q."/>
            <person name="Gargeya S."/>
            <person name="Fitzgerald M."/>
            <person name="Haas B."/>
            <person name="Abouelleil A."/>
            <person name="Allen A.W."/>
            <person name="Alvarado L."/>
            <person name="Arachchi H.M."/>
            <person name="Berlin A.M."/>
            <person name="Chapman S.B."/>
            <person name="Gainer-Dewar J."/>
            <person name="Goldberg J."/>
            <person name="Griggs A."/>
            <person name="Gujja S."/>
            <person name="Hansen M."/>
            <person name="Howarth C."/>
            <person name="Imamovic A."/>
            <person name="Ireland A."/>
            <person name="Larimer J."/>
            <person name="McCowan C."/>
            <person name="Murphy C."/>
            <person name="Pearson M."/>
            <person name="Poon T.W."/>
            <person name="Priest M."/>
            <person name="Roberts A."/>
            <person name="Saif S."/>
            <person name="Shea T."/>
            <person name="Sisk P."/>
            <person name="Sykes S."/>
            <person name="Wortman J."/>
            <person name="Nusbaum C."/>
            <person name="Birren B."/>
        </authorList>
    </citation>
    <scope>NUCLEOTIDE SEQUENCE [LARGE SCALE GENOMIC DNA]</scope>
    <source>
        <strain evidence="4 5">CBS 606.96</strain>
    </source>
</reference>
<comment type="similarity">
    <text evidence="1">Belongs to the FAH family.</text>
</comment>
<dbReference type="SUPFAM" id="SSF56529">
    <property type="entry name" value="FAH"/>
    <property type="match status" value="1"/>
</dbReference>
<dbReference type="FunFam" id="3.90.850.10:FF:000002">
    <property type="entry name" value="2-hydroxyhepta-2,4-diene-1,7-dioate isomerase"/>
    <property type="match status" value="1"/>
</dbReference>
<dbReference type="GO" id="GO:0046872">
    <property type="term" value="F:metal ion binding"/>
    <property type="evidence" value="ECO:0007669"/>
    <property type="project" value="UniProtKB-KW"/>
</dbReference>
<evidence type="ECO:0000313" key="5">
    <source>
        <dbReference type="Proteomes" id="UP000019478"/>
    </source>
</evidence>
<accession>W9Y3W9</accession>
<protein>
    <recommendedName>
        <fullName evidence="3">Fumarylacetoacetase-like C-terminal domain-containing protein</fullName>
    </recommendedName>
</protein>
<dbReference type="STRING" id="1182542.W9Y3W9"/>
<dbReference type="PANTHER" id="PTHR11820">
    <property type="entry name" value="ACYLPYRUVASE"/>
    <property type="match status" value="1"/>
</dbReference>
<feature type="domain" description="Fumarylacetoacetase-like C-terminal" evidence="3">
    <location>
        <begin position="69"/>
        <end position="283"/>
    </location>
</feature>
<evidence type="ECO:0000259" key="3">
    <source>
        <dbReference type="Pfam" id="PF01557"/>
    </source>
</evidence>
<dbReference type="OrthoDB" id="411064at2759"/>
<dbReference type="PANTHER" id="PTHR11820:SF100">
    <property type="entry name" value="FUMARYLACETOACETATE HYDROLASE FAMILY PROTEIN (AFU_ORTHOLOGUE AFUA_4G01490)"/>
    <property type="match status" value="1"/>
</dbReference>
<evidence type="ECO:0000256" key="1">
    <source>
        <dbReference type="ARBA" id="ARBA00010211"/>
    </source>
</evidence>
<dbReference type="AlphaFoldDB" id="W9Y3W9"/>
<dbReference type="RefSeq" id="XP_007732492.1">
    <property type="nucleotide sequence ID" value="XM_007734302.1"/>
</dbReference>
<keyword evidence="5" id="KW-1185">Reference proteome</keyword>
<dbReference type="GO" id="GO:0050163">
    <property type="term" value="F:oxaloacetate tautomerase activity"/>
    <property type="evidence" value="ECO:0007669"/>
    <property type="project" value="UniProtKB-ARBA"/>
</dbReference>
<organism evidence="4 5">
    <name type="scientific">Capronia epimyces CBS 606.96</name>
    <dbReference type="NCBI Taxonomy" id="1182542"/>
    <lineage>
        <taxon>Eukaryota</taxon>
        <taxon>Fungi</taxon>
        <taxon>Dikarya</taxon>
        <taxon>Ascomycota</taxon>
        <taxon>Pezizomycotina</taxon>
        <taxon>Eurotiomycetes</taxon>
        <taxon>Chaetothyriomycetidae</taxon>
        <taxon>Chaetothyriales</taxon>
        <taxon>Herpotrichiellaceae</taxon>
        <taxon>Capronia</taxon>
    </lineage>
</organism>
<dbReference type="GO" id="GO:0006107">
    <property type="term" value="P:oxaloacetate metabolic process"/>
    <property type="evidence" value="ECO:0007669"/>
    <property type="project" value="UniProtKB-ARBA"/>
</dbReference>
<gene>
    <name evidence="4" type="ORF">A1O3_04172</name>
</gene>
<keyword evidence="2" id="KW-0479">Metal-binding</keyword>
<dbReference type="Proteomes" id="UP000019478">
    <property type="component" value="Unassembled WGS sequence"/>
</dbReference>
<dbReference type="InterPro" id="IPR036663">
    <property type="entry name" value="Fumarylacetoacetase_C_sf"/>
</dbReference>
<dbReference type="InterPro" id="IPR011234">
    <property type="entry name" value="Fumarylacetoacetase-like_C"/>
</dbReference>
<dbReference type="Gene3D" id="3.90.850.10">
    <property type="entry name" value="Fumarylacetoacetase-like, C-terminal domain"/>
    <property type="match status" value="1"/>
</dbReference>
<dbReference type="EMBL" id="AMGY01000003">
    <property type="protein sequence ID" value="EXJ87213.1"/>
    <property type="molecule type" value="Genomic_DNA"/>
</dbReference>
<proteinExistence type="inferred from homology"/>
<dbReference type="eggNOG" id="KOG1535">
    <property type="taxonomic scope" value="Eukaryota"/>
</dbReference>
<dbReference type="HOGENOM" id="CLU_028458_2_1_1"/>
<dbReference type="GeneID" id="19168292"/>
<name>W9Y3W9_9EURO</name>
<evidence type="ECO:0000256" key="2">
    <source>
        <dbReference type="ARBA" id="ARBA00022723"/>
    </source>
</evidence>
<comment type="caution">
    <text evidence="4">The sequence shown here is derived from an EMBL/GenBank/DDBJ whole genome shotgun (WGS) entry which is preliminary data.</text>
</comment>